<sequence>MFVKSAFHILIVAVIGTFAAAAPRSDPAGLGELCVSIAGPVATCDYGLKCCILGPDRGVFLVHQACSAATFIQTMAFACILAPRRTNGSGTLCSDSIMSTPGSEFRHAIYASI</sequence>
<feature type="chain" id="PRO_5006902084" description="Hydrophobin" evidence="1">
    <location>
        <begin position="22"/>
        <end position="113"/>
    </location>
</feature>
<evidence type="ECO:0000256" key="1">
    <source>
        <dbReference type="SAM" id="SignalP"/>
    </source>
</evidence>
<protein>
    <recommendedName>
        <fullName evidence="4">Hydrophobin</fullName>
    </recommendedName>
</protein>
<evidence type="ECO:0000313" key="3">
    <source>
        <dbReference type="Proteomes" id="UP000054988"/>
    </source>
</evidence>
<dbReference type="Proteomes" id="UP000054988">
    <property type="component" value="Unassembled WGS sequence"/>
</dbReference>
<name>A0A0W0FT85_MONRR</name>
<dbReference type="AlphaFoldDB" id="A0A0W0FT85"/>
<comment type="caution">
    <text evidence="2">The sequence shown here is derived from an EMBL/GenBank/DDBJ whole genome shotgun (WGS) entry which is preliminary data.</text>
</comment>
<reference evidence="2 3" key="1">
    <citation type="submission" date="2015-12" db="EMBL/GenBank/DDBJ databases">
        <title>Draft genome sequence of Moniliophthora roreri, the causal agent of frosty pod rot of cacao.</title>
        <authorList>
            <person name="Aime M.C."/>
            <person name="Diaz-Valderrama J.R."/>
            <person name="Kijpornyongpan T."/>
            <person name="Phillips-Mora W."/>
        </authorList>
    </citation>
    <scope>NUCLEOTIDE SEQUENCE [LARGE SCALE GENOMIC DNA]</scope>
    <source>
        <strain evidence="2 3">MCA 2952</strain>
    </source>
</reference>
<proteinExistence type="predicted"/>
<accession>A0A0W0FT85</accession>
<evidence type="ECO:0000313" key="2">
    <source>
        <dbReference type="EMBL" id="KTB39541.1"/>
    </source>
</evidence>
<evidence type="ECO:0008006" key="4">
    <source>
        <dbReference type="Google" id="ProtNLM"/>
    </source>
</evidence>
<keyword evidence="1" id="KW-0732">Signal</keyword>
<gene>
    <name evidence="2" type="ORF">WG66_7895</name>
</gene>
<organism evidence="2 3">
    <name type="scientific">Moniliophthora roreri</name>
    <name type="common">Frosty pod rot fungus</name>
    <name type="synonym">Monilia roreri</name>
    <dbReference type="NCBI Taxonomy" id="221103"/>
    <lineage>
        <taxon>Eukaryota</taxon>
        <taxon>Fungi</taxon>
        <taxon>Dikarya</taxon>
        <taxon>Basidiomycota</taxon>
        <taxon>Agaricomycotina</taxon>
        <taxon>Agaricomycetes</taxon>
        <taxon>Agaricomycetidae</taxon>
        <taxon>Agaricales</taxon>
        <taxon>Marasmiineae</taxon>
        <taxon>Marasmiaceae</taxon>
        <taxon>Moniliophthora</taxon>
    </lineage>
</organism>
<feature type="signal peptide" evidence="1">
    <location>
        <begin position="1"/>
        <end position="21"/>
    </location>
</feature>
<dbReference type="EMBL" id="LATX01001671">
    <property type="protein sequence ID" value="KTB39541.1"/>
    <property type="molecule type" value="Genomic_DNA"/>
</dbReference>